<feature type="compositionally biased region" description="Basic and acidic residues" evidence="1">
    <location>
        <begin position="417"/>
        <end position="435"/>
    </location>
</feature>
<dbReference type="GO" id="GO:0070860">
    <property type="term" value="C:RNA polymerase I core factor complex"/>
    <property type="evidence" value="ECO:0007669"/>
    <property type="project" value="TreeGrafter"/>
</dbReference>
<name>A0A165IUH8_XYLHT</name>
<gene>
    <name evidence="3" type="ORF">L228DRAFT_244243</name>
</gene>
<organism evidence="3 4">
    <name type="scientific">Xylona heveae (strain CBS 132557 / TC161)</name>
    <dbReference type="NCBI Taxonomy" id="1328760"/>
    <lineage>
        <taxon>Eukaryota</taxon>
        <taxon>Fungi</taxon>
        <taxon>Dikarya</taxon>
        <taxon>Ascomycota</taxon>
        <taxon>Pezizomycotina</taxon>
        <taxon>Xylonomycetes</taxon>
        <taxon>Xylonales</taxon>
        <taxon>Xylonaceae</taxon>
        <taxon>Xylona</taxon>
    </lineage>
</organism>
<proteinExistence type="predicted"/>
<evidence type="ECO:0000313" key="3">
    <source>
        <dbReference type="EMBL" id="KZF25408.1"/>
    </source>
</evidence>
<feature type="region of interest" description="Disordered" evidence="1">
    <location>
        <begin position="224"/>
        <end position="435"/>
    </location>
</feature>
<dbReference type="GO" id="GO:0001164">
    <property type="term" value="F:RNA polymerase I core promoter sequence-specific DNA binding"/>
    <property type="evidence" value="ECO:0007669"/>
    <property type="project" value="TreeGrafter"/>
</dbReference>
<evidence type="ECO:0000256" key="1">
    <source>
        <dbReference type="SAM" id="MobiDB-lite"/>
    </source>
</evidence>
<dbReference type="Proteomes" id="UP000076632">
    <property type="component" value="Unassembled WGS sequence"/>
</dbReference>
<dbReference type="RefSeq" id="XP_018190963.1">
    <property type="nucleotide sequence ID" value="XM_018331873.1"/>
</dbReference>
<dbReference type="GO" id="GO:0017025">
    <property type="term" value="F:TBP-class protein binding"/>
    <property type="evidence" value="ECO:0007669"/>
    <property type="project" value="TreeGrafter"/>
</dbReference>
<evidence type="ECO:0000259" key="2">
    <source>
        <dbReference type="Pfam" id="PF15463"/>
    </source>
</evidence>
<dbReference type="OrthoDB" id="5346740at2759"/>
<feature type="compositionally biased region" description="Low complexity" evidence="1">
    <location>
        <begin position="392"/>
        <end position="408"/>
    </location>
</feature>
<dbReference type="AlphaFoldDB" id="A0A165IUH8"/>
<keyword evidence="4" id="KW-1185">Reference proteome</keyword>
<dbReference type="STRING" id="1328760.A0A165IUH8"/>
<dbReference type="GO" id="GO:0042790">
    <property type="term" value="P:nucleolar large rRNA transcription by RNA polymerase I"/>
    <property type="evidence" value="ECO:0007669"/>
    <property type="project" value="TreeGrafter"/>
</dbReference>
<dbReference type="Pfam" id="PF15463">
    <property type="entry name" value="ECM11"/>
    <property type="match status" value="1"/>
</dbReference>
<protein>
    <recommendedName>
        <fullName evidence="2">Extracellular mutant protein 11 C-terminal domain-containing protein</fullName>
    </recommendedName>
</protein>
<feature type="compositionally biased region" description="Polar residues" evidence="1">
    <location>
        <begin position="227"/>
        <end position="262"/>
    </location>
</feature>
<dbReference type="PANTHER" id="PTHR28244:SF1">
    <property type="entry name" value="RNA POLYMERASE I-SPECIFIC TRANSCRIPTION INITIATION FACTOR RRN11"/>
    <property type="match status" value="1"/>
</dbReference>
<feature type="region of interest" description="Disordered" evidence="1">
    <location>
        <begin position="1"/>
        <end position="56"/>
    </location>
</feature>
<reference evidence="3 4" key="1">
    <citation type="journal article" date="2016" name="Fungal Biol.">
        <title>The genome of Xylona heveae provides a window into fungal endophytism.</title>
        <authorList>
            <person name="Gazis R."/>
            <person name="Kuo A."/>
            <person name="Riley R."/>
            <person name="LaButti K."/>
            <person name="Lipzen A."/>
            <person name="Lin J."/>
            <person name="Amirebrahimi M."/>
            <person name="Hesse C.N."/>
            <person name="Spatafora J.W."/>
            <person name="Henrissat B."/>
            <person name="Hainaut M."/>
            <person name="Grigoriev I.V."/>
            <person name="Hibbett D.S."/>
        </authorList>
    </citation>
    <scope>NUCLEOTIDE SEQUENCE [LARGE SCALE GENOMIC DNA]</scope>
    <source>
        <strain evidence="3 4">TC161</strain>
    </source>
</reference>
<accession>A0A165IUH8</accession>
<feature type="compositionally biased region" description="Polar residues" evidence="1">
    <location>
        <begin position="329"/>
        <end position="343"/>
    </location>
</feature>
<dbReference type="EMBL" id="KV407455">
    <property type="protein sequence ID" value="KZF25408.1"/>
    <property type="molecule type" value="Genomic_DNA"/>
</dbReference>
<dbReference type="InParanoid" id="A0A165IUH8"/>
<dbReference type="PANTHER" id="PTHR28244">
    <property type="entry name" value="RNA POLYMERASE I-SPECIFIC TRANSCRIPTION INITIATION FACTOR RRN11"/>
    <property type="match status" value="1"/>
</dbReference>
<feature type="compositionally biased region" description="Polar residues" evidence="1">
    <location>
        <begin position="280"/>
        <end position="294"/>
    </location>
</feature>
<feature type="domain" description="Extracellular mutant protein 11 C-terminal" evidence="2">
    <location>
        <begin position="429"/>
        <end position="560"/>
    </location>
</feature>
<dbReference type="InterPro" id="IPR053029">
    <property type="entry name" value="RNA_pol_I-specific_init_factor"/>
</dbReference>
<dbReference type="InterPro" id="IPR029178">
    <property type="entry name" value="Ecm11_C"/>
</dbReference>
<evidence type="ECO:0000313" key="4">
    <source>
        <dbReference type="Proteomes" id="UP000076632"/>
    </source>
</evidence>
<sequence length="566" mass="63127">MASLSTFVRGRTQLPAPPKPDGNSRPETPLFSSRRYSGSRADADAPASNPQPPVSIWHARRLGSITSPNLSRSSTTERIYPAEVEQNGKDIDTTSWDERNRNLPSAWDTDAEGIDDTVSELQISTSGQVQNEQNLQNGVAHEDDIKEEEDDAHVQTWPEGLQPAHEETLTERNADDYHSEQPYDEFGPVNDHNAETEIPADQFSELMQQAANMNAMMNAQEAMGSSRFGQSNSNFYSKNNKRSTNQSLYEQNRPYSPQESYPPTTPGGSDDEVELVSATLPENTAEYQKHTAPQWTPRKRQDAPGTAQKVYSTPKLLYDRQRQRGIPRNDQSPQPRSKAQSAQVAGRRGGGANSPFERPSSASLPLRGPIPKPQRNHHRAGSITPDQHLPQSADSASMDASAESGADDTLQSLTSRADTEVEEVKESLDYDPSRFSEMDYSELRDQPFDSDPNAPPSVFPPEMEAQALSERINLVIARPREQQRRFFSSLTIDEWEDCGDLFVERFGELIAKMKDTRRAKRKALAAFEDDIAVREETVKNKKISIDEALQNMRRGGQDVLRGNGKG</sequence>
<dbReference type="GeneID" id="28897010"/>